<dbReference type="SMART" id="SM00387">
    <property type="entry name" value="HATPase_c"/>
    <property type="match status" value="1"/>
</dbReference>
<keyword evidence="9" id="KW-1133">Transmembrane helix</keyword>
<evidence type="ECO:0000256" key="7">
    <source>
        <dbReference type="ARBA" id="ARBA00022840"/>
    </source>
</evidence>
<keyword evidence="12" id="KW-1185">Reference proteome</keyword>
<protein>
    <recommendedName>
        <fullName evidence="2">histidine kinase</fullName>
        <ecNumber evidence="2">2.7.13.3</ecNumber>
    </recommendedName>
</protein>
<dbReference type="PANTHER" id="PTHR43065:SF10">
    <property type="entry name" value="PEROXIDE STRESS-ACTIVATED HISTIDINE KINASE MAK3"/>
    <property type="match status" value="1"/>
</dbReference>
<keyword evidence="4" id="KW-0808">Transferase</keyword>
<dbReference type="SUPFAM" id="SSF55874">
    <property type="entry name" value="ATPase domain of HSP90 chaperone/DNA topoisomerase II/histidine kinase"/>
    <property type="match status" value="1"/>
</dbReference>
<evidence type="ECO:0000256" key="8">
    <source>
        <dbReference type="ARBA" id="ARBA00023012"/>
    </source>
</evidence>
<dbReference type="InterPro" id="IPR005467">
    <property type="entry name" value="His_kinase_dom"/>
</dbReference>
<feature type="transmembrane region" description="Helical" evidence="9">
    <location>
        <begin position="207"/>
        <end position="224"/>
    </location>
</feature>
<dbReference type="SUPFAM" id="SSF47384">
    <property type="entry name" value="Homodimeric domain of signal transducing histidine kinase"/>
    <property type="match status" value="1"/>
</dbReference>
<dbReference type="GO" id="GO:0005524">
    <property type="term" value="F:ATP binding"/>
    <property type="evidence" value="ECO:0007669"/>
    <property type="project" value="UniProtKB-KW"/>
</dbReference>
<dbReference type="RefSeq" id="WP_191157561.1">
    <property type="nucleotide sequence ID" value="NZ_JACWUN010000019.1"/>
</dbReference>
<keyword evidence="8" id="KW-0902">Two-component regulatory system</keyword>
<proteinExistence type="predicted"/>
<feature type="transmembrane region" description="Helical" evidence="9">
    <location>
        <begin position="38"/>
        <end position="55"/>
    </location>
</feature>
<comment type="catalytic activity">
    <reaction evidence="1">
        <text>ATP + protein L-histidine = ADP + protein N-phospho-L-histidine.</text>
        <dbReference type="EC" id="2.7.13.3"/>
    </reaction>
</comment>
<dbReference type="CDD" id="cd00082">
    <property type="entry name" value="HisKA"/>
    <property type="match status" value="1"/>
</dbReference>
<evidence type="ECO:0000256" key="4">
    <source>
        <dbReference type="ARBA" id="ARBA00022679"/>
    </source>
</evidence>
<keyword evidence="3" id="KW-0597">Phosphoprotein</keyword>
<evidence type="ECO:0000313" key="12">
    <source>
        <dbReference type="Proteomes" id="UP000632828"/>
    </source>
</evidence>
<dbReference type="Gene3D" id="1.10.287.130">
    <property type="match status" value="1"/>
</dbReference>
<comment type="caution">
    <text evidence="11">The sequence shown here is derived from an EMBL/GenBank/DDBJ whole genome shotgun (WGS) entry which is preliminary data.</text>
</comment>
<evidence type="ECO:0000256" key="1">
    <source>
        <dbReference type="ARBA" id="ARBA00000085"/>
    </source>
</evidence>
<name>A0A8J6UQ75_9BACT</name>
<feature type="transmembrane region" description="Helical" evidence="9">
    <location>
        <begin position="6"/>
        <end position="26"/>
    </location>
</feature>
<dbReference type="SMART" id="SM00388">
    <property type="entry name" value="HisKA"/>
    <property type="match status" value="1"/>
</dbReference>
<feature type="transmembrane region" description="Helical" evidence="9">
    <location>
        <begin position="75"/>
        <end position="98"/>
    </location>
</feature>
<dbReference type="InterPro" id="IPR036890">
    <property type="entry name" value="HATPase_C_sf"/>
</dbReference>
<sequence>MEMTPTQIFLVFLPYGAVFFAIGVAITSRRKSFTNLKIAGLFWLLAIFAFFHALHEWLEMYRHLRLIDADSLLIYVGHISLLIALVSFLFLFLFGITLNTSLLKNLRQWLWIFFGLMLIIFLTHMLLLLPWNDAAMLRSIEYDMRLLIALPATLLTAAGFFLYARQLITQGLRGAYNFIGAGAAFVAYGIFTGAIPSGTVLLLPIEIWRATSAFIILHFLMYALDTFMDQREEMITERLQLAANSEKLSAIGRLAAGIAHEINNPLANASLQMEMLRQHQEIKDLPEKVAGRLTTVEKSIDKSSHIAKELLIFAGGKTPDTELVQVSLKPIIKSAWEMAAYRSSNHQFSNHITALPPVNGSHIKLEELFLNLFLNAIDAMPEGGTLELTGRVDADEVIIRVTDTGTGISPENLARVMEPFFTTKEVGQGTGLGLSICYGIMNQHGGSIEIAPRDGVRGAQVTLKFPLRSENKPEKRAG</sequence>
<dbReference type="EMBL" id="JACWUN010000019">
    <property type="protein sequence ID" value="MBD1401699.1"/>
    <property type="molecule type" value="Genomic_DNA"/>
</dbReference>
<keyword evidence="6 11" id="KW-0418">Kinase</keyword>
<dbReference type="PRINTS" id="PR00344">
    <property type="entry name" value="BCTRLSENSOR"/>
</dbReference>
<feature type="transmembrane region" description="Helical" evidence="9">
    <location>
        <begin position="110"/>
        <end position="132"/>
    </location>
</feature>
<gene>
    <name evidence="11" type="ORF">ICT70_13615</name>
</gene>
<dbReference type="InterPro" id="IPR004358">
    <property type="entry name" value="Sig_transdc_His_kin-like_C"/>
</dbReference>
<dbReference type="Pfam" id="PF00512">
    <property type="entry name" value="HisKA"/>
    <property type="match status" value="1"/>
</dbReference>
<dbReference type="Proteomes" id="UP000632828">
    <property type="component" value="Unassembled WGS sequence"/>
</dbReference>
<dbReference type="PROSITE" id="PS50109">
    <property type="entry name" value="HIS_KIN"/>
    <property type="match status" value="1"/>
</dbReference>
<keyword evidence="5" id="KW-0547">Nucleotide-binding</keyword>
<keyword evidence="9" id="KW-0812">Transmembrane</keyword>
<evidence type="ECO:0000256" key="6">
    <source>
        <dbReference type="ARBA" id="ARBA00022777"/>
    </source>
</evidence>
<evidence type="ECO:0000313" key="11">
    <source>
        <dbReference type="EMBL" id="MBD1401699.1"/>
    </source>
</evidence>
<keyword evidence="7" id="KW-0067">ATP-binding</keyword>
<dbReference type="GO" id="GO:0000155">
    <property type="term" value="F:phosphorelay sensor kinase activity"/>
    <property type="evidence" value="ECO:0007669"/>
    <property type="project" value="InterPro"/>
</dbReference>
<organism evidence="11 12">
    <name type="scientific">Pelovirga terrestris</name>
    <dbReference type="NCBI Taxonomy" id="2771352"/>
    <lineage>
        <taxon>Bacteria</taxon>
        <taxon>Pseudomonadati</taxon>
        <taxon>Thermodesulfobacteriota</taxon>
        <taxon>Desulfuromonadia</taxon>
        <taxon>Geobacterales</taxon>
        <taxon>Geobacteraceae</taxon>
        <taxon>Pelovirga</taxon>
    </lineage>
</organism>
<evidence type="ECO:0000256" key="3">
    <source>
        <dbReference type="ARBA" id="ARBA00022553"/>
    </source>
</evidence>
<evidence type="ECO:0000259" key="10">
    <source>
        <dbReference type="PROSITE" id="PS50109"/>
    </source>
</evidence>
<feature type="domain" description="Histidine kinase" evidence="10">
    <location>
        <begin position="257"/>
        <end position="469"/>
    </location>
</feature>
<dbReference type="PANTHER" id="PTHR43065">
    <property type="entry name" value="SENSOR HISTIDINE KINASE"/>
    <property type="match status" value="1"/>
</dbReference>
<evidence type="ECO:0000256" key="5">
    <source>
        <dbReference type="ARBA" id="ARBA00022741"/>
    </source>
</evidence>
<dbReference type="EC" id="2.7.13.3" evidence="2"/>
<accession>A0A8J6UQ75</accession>
<feature type="transmembrane region" description="Helical" evidence="9">
    <location>
        <begin position="175"/>
        <end position="195"/>
    </location>
</feature>
<dbReference type="InterPro" id="IPR036097">
    <property type="entry name" value="HisK_dim/P_sf"/>
</dbReference>
<dbReference type="AlphaFoldDB" id="A0A8J6UQ75"/>
<feature type="transmembrane region" description="Helical" evidence="9">
    <location>
        <begin position="144"/>
        <end position="163"/>
    </location>
</feature>
<keyword evidence="9" id="KW-0472">Membrane</keyword>
<dbReference type="InterPro" id="IPR003661">
    <property type="entry name" value="HisK_dim/P_dom"/>
</dbReference>
<dbReference type="Pfam" id="PF02518">
    <property type="entry name" value="HATPase_c"/>
    <property type="match status" value="1"/>
</dbReference>
<dbReference type="Gene3D" id="3.30.565.10">
    <property type="entry name" value="Histidine kinase-like ATPase, C-terminal domain"/>
    <property type="match status" value="1"/>
</dbReference>
<reference evidence="11" key="1">
    <citation type="submission" date="2020-09" db="EMBL/GenBank/DDBJ databases">
        <title>Pelobacter alkaliphilus sp. nov., a novel anaerobic arsenate-reducing bacterium from terrestrial mud volcano.</title>
        <authorList>
            <person name="Khomyakova M.A."/>
            <person name="Merkel A.Y."/>
            <person name="Slobodkin A.I."/>
        </authorList>
    </citation>
    <scope>NUCLEOTIDE SEQUENCE</scope>
    <source>
        <strain evidence="11">M08fum</strain>
    </source>
</reference>
<evidence type="ECO:0000256" key="9">
    <source>
        <dbReference type="SAM" id="Phobius"/>
    </source>
</evidence>
<evidence type="ECO:0000256" key="2">
    <source>
        <dbReference type="ARBA" id="ARBA00012438"/>
    </source>
</evidence>
<dbReference type="InterPro" id="IPR003594">
    <property type="entry name" value="HATPase_dom"/>
</dbReference>